<evidence type="ECO:0000256" key="2">
    <source>
        <dbReference type="PROSITE-ProRule" id="PRU00473"/>
    </source>
</evidence>
<accession>A0A7W6DJ58</accession>
<evidence type="ECO:0000256" key="3">
    <source>
        <dbReference type="SAM" id="SignalP"/>
    </source>
</evidence>
<reference evidence="5 6" key="1">
    <citation type="submission" date="2020-08" db="EMBL/GenBank/DDBJ databases">
        <title>Genomic Encyclopedia of Type Strains, Phase IV (KMG-IV): sequencing the most valuable type-strain genomes for metagenomic binning, comparative biology and taxonomic classification.</title>
        <authorList>
            <person name="Goeker M."/>
        </authorList>
    </citation>
    <scope>NUCLEOTIDE SEQUENCE [LARGE SCALE GENOMIC DNA]</scope>
    <source>
        <strain evidence="5 6">DSM 102235</strain>
    </source>
</reference>
<dbReference type="InterPro" id="IPR050811">
    <property type="entry name" value="Phosphate_ABC_transporter"/>
</dbReference>
<feature type="domain" description="OmpA-like" evidence="4">
    <location>
        <begin position="401"/>
        <end position="521"/>
    </location>
</feature>
<sequence length="521" mass="56426">MTIQRAAIFAALFCLQLLCLPFSARAQDITLSSRDGSIELKGTLLGFDGEFYRIDTRFGILTVDGSGVSCTGIGCPSLIDYVADLQISGSATLGRVMLPALIEAFAMRSGLATHRETEGANQFTYTLTNMRTSKPVGRFHFRVSNTDDGFVDLLSRDADIVMALREIRPAEAKLAREAGLGDLTLANRSTVLALDALVPVISPSNPVDRLSVSELVKILSGQETNWKAFGGPDAPITVHMRDAASGLAQSVEDRLLKPGRATLGPVTRHASNTELSNAVARDPFGIALASFSEIGNTKALPVSGPCGFDLHAARRTVKTEDYPLTTPAFLYMPARRLPALARDFLKFTRSTQAQIVIRRAGFVDQSTEEIRSDLQGDRLANAILVADGAEGLKNLQRLTKTLLPMRRLTTSFRFETGSSRLDAQSRSNVLQLARALEIGTYDGRKVLFVGFSDAVGPAEANLSIAHKRAEAVRIAVELAAETANFESVTLSSDAFGEAMPMACDDTSWGREVNRRVEVWVR</sequence>
<dbReference type="PANTHER" id="PTHR30570:SF1">
    <property type="entry name" value="PHOSPHATE-BINDING PROTEIN PSTS"/>
    <property type="match status" value="1"/>
</dbReference>
<dbReference type="CDD" id="cd07185">
    <property type="entry name" value="OmpA_C-like"/>
    <property type="match status" value="1"/>
</dbReference>
<dbReference type="PROSITE" id="PS51123">
    <property type="entry name" value="OMPA_2"/>
    <property type="match status" value="1"/>
</dbReference>
<dbReference type="Pfam" id="PF12849">
    <property type="entry name" value="PBP_like_2"/>
    <property type="match status" value="1"/>
</dbReference>
<feature type="signal peptide" evidence="3">
    <location>
        <begin position="1"/>
        <end position="26"/>
    </location>
</feature>
<gene>
    <name evidence="5" type="ORF">GGQ68_000304</name>
</gene>
<dbReference type="InterPro" id="IPR024370">
    <property type="entry name" value="PBP_domain"/>
</dbReference>
<dbReference type="Gene3D" id="3.40.190.10">
    <property type="entry name" value="Periplasmic binding protein-like II"/>
    <property type="match status" value="2"/>
</dbReference>
<evidence type="ECO:0000313" key="6">
    <source>
        <dbReference type="Proteomes" id="UP000541426"/>
    </source>
</evidence>
<dbReference type="RefSeq" id="WP_183962623.1">
    <property type="nucleotide sequence ID" value="NZ_BAABBZ010000012.1"/>
</dbReference>
<dbReference type="Proteomes" id="UP000541426">
    <property type="component" value="Unassembled WGS sequence"/>
</dbReference>
<evidence type="ECO:0000256" key="1">
    <source>
        <dbReference type="ARBA" id="ARBA00022729"/>
    </source>
</evidence>
<dbReference type="SUPFAM" id="SSF103088">
    <property type="entry name" value="OmpA-like"/>
    <property type="match status" value="1"/>
</dbReference>
<dbReference type="InterPro" id="IPR006665">
    <property type="entry name" value="OmpA-like"/>
</dbReference>
<evidence type="ECO:0000259" key="4">
    <source>
        <dbReference type="PROSITE" id="PS51123"/>
    </source>
</evidence>
<dbReference type="Gene3D" id="3.30.1330.60">
    <property type="entry name" value="OmpA-like domain"/>
    <property type="match status" value="1"/>
</dbReference>
<keyword evidence="2" id="KW-0472">Membrane</keyword>
<proteinExistence type="predicted"/>
<organism evidence="5 6">
    <name type="scientific">Sagittula marina</name>
    <dbReference type="NCBI Taxonomy" id="943940"/>
    <lineage>
        <taxon>Bacteria</taxon>
        <taxon>Pseudomonadati</taxon>
        <taxon>Pseudomonadota</taxon>
        <taxon>Alphaproteobacteria</taxon>
        <taxon>Rhodobacterales</taxon>
        <taxon>Roseobacteraceae</taxon>
        <taxon>Sagittula</taxon>
    </lineage>
</organism>
<comment type="caution">
    <text evidence="5">The sequence shown here is derived from an EMBL/GenBank/DDBJ whole genome shotgun (WGS) entry which is preliminary data.</text>
</comment>
<keyword evidence="6" id="KW-1185">Reference proteome</keyword>
<dbReference type="InterPro" id="IPR036737">
    <property type="entry name" value="OmpA-like_sf"/>
</dbReference>
<dbReference type="EMBL" id="JACIEJ010000001">
    <property type="protein sequence ID" value="MBB3983993.1"/>
    <property type="molecule type" value="Genomic_DNA"/>
</dbReference>
<dbReference type="PANTHER" id="PTHR30570">
    <property type="entry name" value="PERIPLASMIC PHOSPHATE BINDING COMPONENT OF PHOSPHATE ABC TRANSPORTER"/>
    <property type="match status" value="1"/>
</dbReference>
<dbReference type="AlphaFoldDB" id="A0A7W6DJ58"/>
<evidence type="ECO:0000313" key="5">
    <source>
        <dbReference type="EMBL" id="MBB3983993.1"/>
    </source>
</evidence>
<dbReference type="Pfam" id="PF00691">
    <property type="entry name" value="OmpA"/>
    <property type="match status" value="1"/>
</dbReference>
<protein>
    <submittedName>
        <fullName evidence="5">Phosphate transport system substrate-binding protein</fullName>
    </submittedName>
</protein>
<dbReference type="GO" id="GO:0016020">
    <property type="term" value="C:membrane"/>
    <property type="evidence" value="ECO:0007669"/>
    <property type="project" value="UniProtKB-UniRule"/>
</dbReference>
<keyword evidence="1 3" id="KW-0732">Signal</keyword>
<dbReference type="SUPFAM" id="SSF53850">
    <property type="entry name" value="Periplasmic binding protein-like II"/>
    <property type="match status" value="1"/>
</dbReference>
<feature type="chain" id="PRO_5030886328" evidence="3">
    <location>
        <begin position="27"/>
        <end position="521"/>
    </location>
</feature>
<name>A0A7W6DJ58_9RHOB</name>